<sequence>VTGTRSVRFLVNGTCVENRRKTFLLEENRAASFLLETNNLYSFKDKVDKSKAGFPVVRFIVSSTSNLTLFNDRRNEVEMFVDSKVMPQVEVFTSTYSLREGNDVIKSGIELEMGGVYTIMVKE</sequence>
<organism evidence="1">
    <name type="scientific">Pectinophora gossypiella</name>
    <name type="common">Cotton pink bollworm</name>
    <name type="synonym">Depressaria gossypiella</name>
    <dbReference type="NCBI Taxonomy" id="13191"/>
    <lineage>
        <taxon>Eukaryota</taxon>
        <taxon>Metazoa</taxon>
        <taxon>Ecdysozoa</taxon>
        <taxon>Arthropoda</taxon>
        <taxon>Hexapoda</taxon>
        <taxon>Insecta</taxon>
        <taxon>Pterygota</taxon>
        <taxon>Neoptera</taxon>
        <taxon>Endopterygota</taxon>
        <taxon>Lepidoptera</taxon>
        <taxon>Glossata</taxon>
        <taxon>Ditrysia</taxon>
        <taxon>Gelechioidea</taxon>
        <taxon>Gelechiidae</taxon>
        <taxon>Apatetrinae</taxon>
        <taxon>Pectinophora</taxon>
    </lineage>
</organism>
<dbReference type="EMBL" id="GDQN01007844">
    <property type="protein sequence ID" value="JAT83210.1"/>
    <property type="molecule type" value="Transcribed_RNA"/>
</dbReference>
<feature type="non-terminal residue" evidence="1">
    <location>
        <position position="123"/>
    </location>
</feature>
<gene>
    <name evidence="1" type="ORF">g.18000</name>
</gene>
<name>A0A1E1W888_PECGO</name>
<protein>
    <submittedName>
        <fullName evidence="1">Uncharacterized protein</fullName>
    </submittedName>
</protein>
<accession>A0A1E1W888</accession>
<reference evidence="1" key="1">
    <citation type="submission" date="2015-09" db="EMBL/GenBank/DDBJ databases">
        <title>De novo assembly of Pectinophora gossypiella (Pink Bollworm) gut transcriptome.</title>
        <authorList>
            <person name="Tassone E.E."/>
        </authorList>
    </citation>
    <scope>NUCLEOTIDE SEQUENCE</scope>
</reference>
<dbReference type="AlphaFoldDB" id="A0A1E1W888"/>
<proteinExistence type="predicted"/>
<feature type="non-terminal residue" evidence="1">
    <location>
        <position position="1"/>
    </location>
</feature>
<evidence type="ECO:0000313" key="1">
    <source>
        <dbReference type="EMBL" id="JAT83210.1"/>
    </source>
</evidence>
<dbReference type="OrthoDB" id="8904098at2759"/>